<accession>A0ACC2ITW2</accession>
<keyword evidence="2" id="KW-1185">Reference proteome</keyword>
<evidence type="ECO:0000313" key="2">
    <source>
        <dbReference type="Proteomes" id="UP001153331"/>
    </source>
</evidence>
<comment type="caution">
    <text evidence="1">The sequence shown here is derived from an EMBL/GenBank/DDBJ whole genome shotgun (WGS) entry which is preliminary data.</text>
</comment>
<proteinExistence type="predicted"/>
<sequence>MALTLYAIVAAVIIVFLHRLAKIGQRPADYPPGPPTWPLIGNLHLMPKEKGHLQFQKWAQEYGPVYSLMLGTKVMIVLSSDQATKDLLDKRSNIYSSRPDMYLSRIISNNCRMLLMVGLAIKPCSEFLLINSKEYGDTWRLLRKIVHNSLNIRAATTYIPYQDLENRAMLMGLLETPDLFIDHLRRYTNSLTTQMIFGFRTTSLNDPKLKQLYSGFEKFSEVTGSQTAALLDVFPILRKLPDWAVPLRRYAKDLHEKEGALYMGHWLNAKKGIKSGTAKPSFCVDLLRAQDEEHFSDEIAAYASGSLLEAGSDTTSSTLVGFIQAMILFPEVVRIAQEELDRVCGDRFPTVDDEPDLPYIRGCVKESMRWMPTGILGIPHAVIRDDEYMGYKIPKEAGVMWNVWAIHMDPKRHADPRRFDPARYINDNQTAQEAANNPDASKRDHFLFGAGRRLCQGMHIAERSLFLAIARLLWAFDFEKARDADGNEIIPDAGDLTEGLLVQPKPFPAKITPRNVGRAQQLQAEWKQMEGVLDESLQWKTLPEGLVWKKYERSGSLP</sequence>
<name>A0ACC2ITW2_9PLEO</name>
<reference evidence="1" key="1">
    <citation type="submission" date="2022-11" db="EMBL/GenBank/DDBJ databases">
        <title>Genome Sequence of Boeremia exigua.</title>
        <authorList>
            <person name="Buettner E."/>
        </authorList>
    </citation>
    <scope>NUCLEOTIDE SEQUENCE</scope>
    <source>
        <strain evidence="1">CU02</strain>
    </source>
</reference>
<dbReference type="Proteomes" id="UP001153331">
    <property type="component" value="Unassembled WGS sequence"/>
</dbReference>
<dbReference type="EMBL" id="JAPHNI010000016">
    <property type="protein sequence ID" value="KAJ8118527.1"/>
    <property type="molecule type" value="Genomic_DNA"/>
</dbReference>
<organism evidence="1 2">
    <name type="scientific">Boeremia exigua</name>
    <dbReference type="NCBI Taxonomy" id="749465"/>
    <lineage>
        <taxon>Eukaryota</taxon>
        <taxon>Fungi</taxon>
        <taxon>Dikarya</taxon>
        <taxon>Ascomycota</taxon>
        <taxon>Pezizomycotina</taxon>
        <taxon>Dothideomycetes</taxon>
        <taxon>Pleosporomycetidae</taxon>
        <taxon>Pleosporales</taxon>
        <taxon>Pleosporineae</taxon>
        <taxon>Didymellaceae</taxon>
        <taxon>Boeremia</taxon>
    </lineage>
</organism>
<gene>
    <name evidence="1" type="ORF">OPT61_g506</name>
</gene>
<protein>
    <submittedName>
        <fullName evidence="1">Uncharacterized protein</fullName>
    </submittedName>
</protein>
<evidence type="ECO:0000313" key="1">
    <source>
        <dbReference type="EMBL" id="KAJ8118527.1"/>
    </source>
</evidence>